<gene>
    <name evidence="2" type="ORF">SDC9_102334</name>
</gene>
<evidence type="ECO:0000259" key="1">
    <source>
        <dbReference type="Pfam" id="PF04233"/>
    </source>
</evidence>
<reference evidence="2" key="1">
    <citation type="submission" date="2019-08" db="EMBL/GenBank/DDBJ databases">
        <authorList>
            <person name="Kucharzyk K."/>
            <person name="Murdoch R.W."/>
            <person name="Higgins S."/>
            <person name="Loffler F."/>
        </authorList>
    </citation>
    <scope>NUCLEOTIDE SEQUENCE</scope>
</reference>
<protein>
    <recommendedName>
        <fullName evidence="1">Phage head morphogenesis domain-containing protein</fullName>
    </recommendedName>
</protein>
<proteinExistence type="predicted"/>
<dbReference type="Pfam" id="PF04233">
    <property type="entry name" value="Phage_Mu_F"/>
    <property type="match status" value="1"/>
</dbReference>
<feature type="domain" description="Phage head morphogenesis" evidence="1">
    <location>
        <begin position="50"/>
        <end position="180"/>
    </location>
</feature>
<name>A0A645AR50_9ZZZZ</name>
<dbReference type="InterPro" id="IPR006528">
    <property type="entry name" value="Phage_head_morphogenesis_dom"/>
</dbReference>
<organism evidence="2">
    <name type="scientific">bioreactor metagenome</name>
    <dbReference type="NCBI Taxonomy" id="1076179"/>
    <lineage>
        <taxon>unclassified sequences</taxon>
        <taxon>metagenomes</taxon>
        <taxon>ecological metagenomes</taxon>
    </lineage>
</organism>
<evidence type="ECO:0000313" key="2">
    <source>
        <dbReference type="EMBL" id="MPM55537.1"/>
    </source>
</evidence>
<sequence length="481" mass="54393">MFDPGVVPKEALDYLKGKRLEPAFSYQDVWKEEHNHAFTVAKCMQLDLLNDIQDSLSKAIAEGVPYEKWSKDMTKTMVDAGWWGKQEMVDPLTGEVKMVQLGSSRRIKTIFNVNINSAYQAGVWERGSKSKLHTHIMYRIGPSRQHREEHLGWDALVLPKDDPFWDTHWPPLGWGCKCKTRFLMQSQVDRYEREGLPDMTSMVDGYPTRKTSVRTTAPKDVMVSYVNKRTGKSYTIPEGVDPGFEFNQGKREVAQKQTAQLYQEKFQQATDAINGSTAPANTAMPVSRNIVSEARKNTPVVDRVLKAIDSIHGDGSLPGVPVKTSRAKSFYGQYSFSGSRSNQIALTDIPGSHKELTLAHEIGHYLDHQGLPGPGLTSRAGGFKPLENVLDAIGKSDSIAMLKKAKVRNLHYYLKKEEEFARAYAQYVATKSADPVLLEQLQQLQTDASDYRYIQWTNEDFVPIMKSMDDMFKELGWIREG</sequence>
<dbReference type="EMBL" id="VSSQ01015318">
    <property type="protein sequence ID" value="MPM55537.1"/>
    <property type="molecule type" value="Genomic_DNA"/>
</dbReference>
<dbReference type="AlphaFoldDB" id="A0A645AR50"/>
<comment type="caution">
    <text evidence="2">The sequence shown here is derived from an EMBL/GenBank/DDBJ whole genome shotgun (WGS) entry which is preliminary data.</text>
</comment>
<accession>A0A645AR50</accession>